<dbReference type="Gene3D" id="1.10.3210.10">
    <property type="entry name" value="Hypothetical protein af1432"/>
    <property type="match status" value="1"/>
</dbReference>
<dbReference type="InterPro" id="IPR010043">
    <property type="entry name" value="UTase/UR"/>
</dbReference>
<reference evidence="7 8" key="1">
    <citation type="submission" date="2019-02" db="EMBL/GenBank/DDBJ databases">
        <title>Prokaryotic population dynamics and viral predation in marine succession experiment using metagenomics: the confinement effect.</title>
        <authorList>
            <person name="Haro-Moreno J.M."/>
            <person name="Rodriguez-Valera F."/>
            <person name="Lopez-Perez M."/>
        </authorList>
    </citation>
    <scope>NUCLEOTIDE SEQUENCE [LARGE SCALE GENOMIC DNA]</scope>
    <source>
        <strain evidence="7">MED-G167</strain>
    </source>
</reference>
<evidence type="ECO:0000256" key="1">
    <source>
        <dbReference type="ARBA" id="ARBA00022679"/>
    </source>
</evidence>
<dbReference type="Pfam" id="PF08335">
    <property type="entry name" value="GlnD_UR_UTase"/>
    <property type="match status" value="1"/>
</dbReference>
<dbReference type="InterPro" id="IPR006674">
    <property type="entry name" value="HD_domain"/>
</dbReference>
<evidence type="ECO:0000256" key="2">
    <source>
        <dbReference type="ARBA" id="ARBA00022695"/>
    </source>
</evidence>
<protein>
    <submittedName>
        <fullName evidence="7">HD domain-containing protein</fullName>
    </submittedName>
</protein>
<dbReference type="PANTHER" id="PTHR47320:SF1">
    <property type="entry name" value="BIFUNCTIONAL URIDYLYLTRANSFERASE_URIDYLYL-REMOVING ENZYME"/>
    <property type="match status" value="1"/>
</dbReference>
<accession>A0A520MC76</accession>
<comment type="caution">
    <text evidence="7">The sequence shown here is derived from an EMBL/GenBank/DDBJ whole genome shotgun (WGS) entry which is preliminary data.</text>
</comment>
<name>A0A520MC76_9GAMM</name>
<dbReference type="EMBL" id="SHBM01000004">
    <property type="protein sequence ID" value="RZO18813.1"/>
    <property type="molecule type" value="Genomic_DNA"/>
</dbReference>
<dbReference type="HAMAP" id="MF_00277">
    <property type="entry name" value="PII_uridylyl_transf"/>
    <property type="match status" value="1"/>
</dbReference>
<dbReference type="Pfam" id="PF01966">
    <property type="entry name" value="HD"/>
    <property type="match status" value="1"/>
</dbReference>
<evidence type="ECO:0000313" key="7">
    <source>
        <dbReference type="EMBL" id="RZO18813.1"/>
    </source>
</evidence>
<feature type="non-terminal residue" evidence="7">
    <location>
        <position position="520"/>
    </location>
</feature>
<keyword evidence="2" id="KW-0548">Nucleotidyltransferase</keyword>
<gene>
    <name evidence="7" type="ORF">EVB00_00660</name>
</gene>
<dbReference type="AlphaFoldDB" id="A0A520MC76"/>
<dbReference type="SUPFAM" id="SSF81301">
    <property type="entry name" value="Nucleotidyltransferase"/>
    <property type="match status" value="1"/>
</dbReference>
<keyword evidence="1" id="KW-0808">Transferase</keyword>
<dbReference type="Proteomes" id="UP000318359">
    <property type="component" value="Unassembled WGS sequence"/>
</dbReference>
<organism evidence="7 8">
    <name type="scientific">SAR86 cluster bacterium</name>
    <dbReference type="NCBI Taxonomy" id="2030880"/>
    <lineage>
        <taxon>Bacteria</taxon>
        <taxon>Pseudomonadati</taxon>
        <taxon>Pseudomonadota</taxon>
        <taxon>Gammaproteobacteria</taxon>
        <taxon>SAR86 cluster</taxon>
    </lineage>
</organism>
<proteinExistence type="inferred from homology"/>
<keyword evidence="5" id="KW-0511">Multifunctional enzyme</keyword>
<evidence type="ECO:0000313" key="8">
    <source>
        <dbReference type="Proteomes" id="UP000318359"/>
    </source>
</evidence>
<sequence length="520" mass="61287">MSSDIRKLDSKFWTWFPKGIKEPQKINHFLNSRSDWLDKEIIKKFKENGLQEDFGLFAIGGYGSREIYPASDIDISILQINSRQAEYNKLEKFIASLWDLGMMVGHSVRTKNDIKRICKKDIKEFTSYLSLRPLCANLKSQKIMEEIFKDKEKLFPIKKFFLNKRDEQNRRYQSFDSTEFNLEPDIKESPGSLRDYQTGSWILNHCFKILSHEDIASSNFFNNEEFESIKDAHNSIKLFRYATNLIQKSSRNRLNFSTQIELATKAKIKKSKEKQPVEKLMQLYFFNAEKLSIFNERILDRYEEASLFGIKKDYGEFFIKNNRIGLNREKLQKHKHLIFEIFIKLGQRKDITNIDTNTAKILKENIYLIDKDFKNNNRYSGQFLEILKSPYNLSSILKRMKRLGIIQAYIKEFDEVIGQMQFDLFHVYTVDEHTFKVVRNMRQMKINNLEEGFEIENELINRIPKVEILYIAGLFHDLGKGKGGDHSVIGAKTSYKFAKKIGMSLHDAELISWLVLNHLE</sequence>
<dbReference type="GO" id="GO:0016787">
    <property type="term" value="F:hydrolase activity"/>
    <property type="evidence" value="ECO:0007669"/>
    <property type="project" value="UniProtKB-KW"/>
</dbReference>
<dbReference type="GO" id="GO:0008773">
    <property type="term" value="F:[protein-PII] uridylyltransferase activity"/>
    <property type="evidence" value="ECO:0007669"/>
    <property type="project" value="InterPro"/>
</dbReference>
<keyword evidence="4" id="KW-0460">Magnesium</keyword>
<keyword evidence="3" id="KW-0378">Hydrolase</keyword>
<evidence type="ECO:0000256" key="4">
    <source>
        <dbReference type="ARBA" id="ARBA00022842"/>
    </source>
</evidence>
<feature type="domain" description="HD" evidence="6">
    <location>
        <begin position="430"/>
        <end position="520"/>
    </location>
</feature>
<dbReference type="InterPro" id="IPR013546">
    <property type="entry name" value="PII_UdlTrfase/GS_AdlTrfase"/>
</dbReference>
<evidence type="ECO:0000256" key="5">
    <source>
        <dbReference type="ARBA" id="ARBA00023268"/>
    </source>
</evidence>
<dbReference type="SUPFAM" id="SSF109604">
    <property type="entry name" value="HD-domain/PDEase-like"/>
    <property type="match status" value="1"/>
</dbReference>
<evidence type="ECO:0000256" key="3">
    <source>
        <dbReference type="ARBA" id="ARBA00022801"/>
    </source>
</evidence>
<evidence type="ECO:0000259" key="6">
    <source>
        <dbReference type="PROSITE" id="PS51831"/>
    </source>
</evidence>
<dbReference type="PANTHER" id="PTHR47320">
    <property type="entry name" value="BIFUNCTIONAL URIDYLYLTRANSFERASE/URIDYLYL-REMOVING ENZYME"/>
    <property type="match status" value="1"/>
</dbReference>
<dbReference type="InterPro" id="IPR043519">
    <property type="entry name" value="NT_sf"/>
</dbReference>
<dbReference type="PROSITE" id="PS51831">
    <property type="entry name" value="HD"/>
    <property type="match status" value="1"/>
</dbReference>